<keyword evidence="4 14" id="KW-0645">Protease</keyword>
<feature type="transmembrane region" description="Helical" evidence="12">
    <location>
        <begin position="139"/>
        <end position="163"/>
    </location>
</feature>
<comment type="subcellular location">
    <subcellularLocation>
        <location evidence="2">Membrane</location>
        <topology evidence="2">Multi-pass membrane protein</topology>
    </subcellularLocation>
</comment>
<dbReference type="GO" id="GO:0008237">
    <property type="term" value="F:metallopeptidase activity"/>
    <property type="evidence" value="ECO:0007669"/>
    <property type="project" value="UniProtKB-KW"/>
</dbReference>
<evidence type="ECO:0000256" key="2">
    <source>
        <dbReference type="ARBA" id="ARBA00004141"/>
    </source>
</evidence>
<keyword evidence="10" id="KW-0482">Metalloprotease</keyword>
<dbReference type="EMBL" id="PVEP01000001">
    <property type="protein sequence ID" value="PQV58635.1"/>
    <property type="molecule type" value="Genomic_DNA"/>
</dbReference>
<accession>A0A2S8SCT2</accession>
<dbReference type="Proteomes" id="UP000238338">
    <property type="component" value="Unassembled WGS sequence"/>
</dbReference>
<evidence type="ECO:0000259" key="13">
    <source>
        <dbReference type="Pfam" id="PF02163"/>
    </source>
</evidence>
<evidence type="ECO:0000256" key="12">
    <source>
        <dbReference type="SAM" id="Phobius"/>
    </source>
</evidence>
<evidence type="ECO:0000256" key="5">
    <source>
        <dbReference type="ARBA" id="ARBA00022692"/>
    </source>
</evidence>
<evidence type="ECO:0000256" key="4">
    <source>
        <dbReference type="ARBA" id="ARBA00022670"/>
    </source>
</evidence>
<dbReference type="PANTHER" id="PTHR39188">
    <property type="entry name" value="MEMBRANE-ASSOCIATED ZINC METALLOPROTEASE M50B"/>
    <property type="match status" value="1"/>
</dbReference>
<feature type="transmembrane region" description="Helical" evidence="12">
    <location>
        <begin position="203"/>
        <end position="221"/>
    </location>
</feature>
<dbReference type="InterPro" id="IPR008915">
    <property type="entry name" value="Peptidase_M50"/>
</dbReference>
<evidence type="ECO:0000256" key="11">
    <source>
        <dbReference type="ARBA" id="ARBA00023136"/>
    </source>
</evidence>
<gene>
    <name evidence="14" type="ORF">LX70_00447</name>
</gene>
<comment type="similarity">
    <text evidence="3">Belongs to the peptidase M50B family.</text>
</comment>
<dbReference type="GO" id="GO:0046872">
    <property type="term" value="F:metal ion binding"/>
    <property type="evidence" value="ECO:0007669"/>
    <property type="project" value="UniProtKB-KW"/>
</dbReference>
<evidence type="ECO:0000256" key="9">
    <source>
        <dbReference type="ARBA" id="ARBA00022989"/>
    </source>
</evidence>
<dbReference type="AlphaFoldDB" id="A0A2S8SCT2"/>
<evidence type="ECO:0000256" key="8">
    <source>
        <dbReference type="ARBA" id="ARBA00022833"/>
    </source>
</evidence>
<proteinExistence type="inferred from homology"/>
<evidence type="ECO:0000256" key="10">
    <source>
        <dbReference type="ARBA" id="ARBA00023049"/>
    </source>
</evidence>
<organism evidence="14 15">
    <name type="scientific">Albidovulum denitrificans</name>
    <dbReference type="NCBI Taxonomy" id="404881"/>
    <lineage>
        <taxon>Bacteria</taxon>
        <taxon>Pseudomonadati</taxon>
        <taxon>Pseudomonadota</taxon>
        <taxon>Alphaproteobacteria</taxon>
        <taxon>Rhodobacterales</taxon>
        <taxon>Paracoccaceae</taxon>
        <taxon>Albidovulum</taxon>
    </lineage>
</organism>
<keyword evidence="15" id="KW-1185">Reference proteome</keyword>
<sequence length="237" mass="26165">MFGSDQVLFVFHGPFGVRVEVHSSILMLGLLVLAFGTQSAQQLLWGVVTVAILIVSIFLHEMGHALGTIVQGLPVRRVVLYGGGGYCERAASASARQQELIVAMGPIVNLILWSVASLLSNHLWGLAMGAESDYGSAFYNTIFVLERIATINLFLAIFNLLPVQPLDGGKLFQLGLMRVVAPVTATRIAGGIGLVFAVLWIPAMIWMFFTIGWVLFFIPSIRQHYEMYNLQRFKPRR</sequence>
<keyword evidence="8" id="KW-0862">Zinc</keyword>
<feature type="transmembrane region" description="Helical" evidence="12">
    <location>
        <begin position="100"/>
        <end position="119"/>
    </location>
</feature>
<feature type="domain" description="Peptidase M50" evidence="13">
    <location>
        <begin position="50"/>
        <end position="198"/>
    </location>
</feature>
<keyword evidence="9 12" id="KW-1133">Transmembrane helix</keyword>
<evidence type="ECO:0000256" key="7">
    <source>
        <dbReference type="ARBA" id="ARBA00022801"/>
    </source>
</evidence>
<name>A0A2S8SCT2_9RHOB</name>
<dbReference type="PANTHER" id="PTHR39188:SF3">
    <property type="entry name" value="STAGE IV SPORULATION PROTEIN FB"/>
    <property type="match status" value="1"/>
</dbReference>
<comment type="cofactor">
    <cofactor evidence="1">
        <name>Zn(2+)</name>
        <dbReference type="ChEBI" id="CHEBI:29105"/>
    </cofactor>
</comment>
<dbReference type="OrthoDB" id="9781963at2"/>
<keyword evidence="6" id="KW-0479">Metal-binding</keyword>
<evidence type="ECO:0000313" key="14">
    <source>
        <dbReference type="EMBL" id="PQV58635.1"/>
    </source>
</evidence>
<protein>
    <submittedName>
        <fullName evidence="14">Zn-dependent protease</fullName>
    </submittedName>
</protein>
<evidence type="ECO:0000256" key="1">
    <source>
        <dbReference type="ARBA" id="ARBA00001947"/>
    </source>
</evidence>
<evidence type="ECO:0000256" key="6">
    <source>
        <dbReference type="ARBA" id="ARBA00022723"/>
    </source>
</evidence>
<keyword evidence="7" id="KW-0378">Hydrolase</keyword>
<dbReference type="RefSeq" id="WP_105512894.1">
    <property type="nucleotide sequence ID" value="NZ_PVEP01000001.1"/>
</dbReference>
<dbReference type="GO" id="GO:0006508">
    <property type="term" value="P:proteolysis"/>
    <property type="evidence" value="ECO:0007669"/>
    <property type="project" value="UniProtKB-KW"/>
</dbReference>
<evidence type="ECO:0000256" key="3">
    <source>
        <dbReference type="ARBA" id="ARBA00007931"/>
    </source>
</evidence>
<dbReference type="Pfam" id="PF02163">
    <property type="entry name" value="Peptidase_M50"/>
    <property type="match status" value="1"/>
</dbReference>
<feature type="transmembrane region" description="Helical" evidence="12">
    <location>
        <begin position="21"/>
        <end position="37"/>
    </location>
</feature>
<reference evidence="14 15" key="1">
    <citation type="submission" date="2018-02" db="EMBL/GenBank/DDBJ databases">
        <title>Genomic Encyclopedia of Archaeal and Bacterial Type Strains, Phase II (KMG-II): from individual species to whole genera.</title>
        <authorList>
            <person name="Goeker M."/>
        </authorList>
    </citation>
    <scope>NUCLEOTIDE SEQUENCE [LARGE SCALE GENOMIC DNA]</scope>
    <source>
        <strain evidence="14 15">DSM 18921</strain>
    </source>
</reference>
<keyword evidence="5 12" id="KW-0812">Transmembrane</keyword>
<evidence type="ECO:0000313" key="15">
    <source>
        <dbReference type="Proteomes" id="UP000238338"/>
    </source>
</evidence>
<dbReference type="GO" id="GO:0016020">
    <property type="term" value="C:membrane"/>
    <property type="evidence" value="ECO:0007669"/>
    <property type="project" value="UniProtKB-SubCell"/>
</dbReference>
<comment type="caution">
    <text evidence="14">The sequence shown here is derived from an EMBL/GenBank/DDBJ whole genome shotgun (WGS) entry which is preliminary data.</text>
</comment>
<feature type="transmembrane region" description="Helical" evidence="12">
    <location>
        <begin position="43"/>
        <end position="59"/>
    </location>
</feature>
<keyword evidence="11 12" id="KW-0472">Membrane</keyword>